<feature type="non-terminal residue" evidence="3">
    <location>
        <position position="475"/>
    </location>
</feature>
<evidence type="ECO:0000313" key="4">
    <source>
        <dbReference type="Proteomes" id="UP001190700"/>
    </source>
</evidence>
<organism evidence="3 4">
    <name type="scientific">Cymbomonas tetramitiformis</name>
    <dbReference type="NCBI Taxonomy" id="36881"/>
    <lineage>
        <taxon>Eukaryota</taxon>
        <taxon>Viridiplantae</taxon>
        <taxon>Chlorophyta</taxon>
        <taxon>Pyramimonadophyceae</taxon>
        <taxon>Pyramimonadales</taxon>
        <taxon>Pyramimonadaceae</taxon>
        <taxon>Cymbomonas</taxon>
    </lineage>
</organism>
<feature type="transmembrane region" description="Helical" evidence="2">
    <location>
        <begin position="342"/>
        <end position="361"/>
    </location>
</feature>
<keyword evidence="4" id="KW-1185">Reference proteome</keyword>
<dbReference type="Proteomes" id="UP001190700">
    <property type="component" value="Unassembled WGS sequence"/>
</dbReference>
<keyword evidence="2" id="KW-0812">Transmembrane</keyword>
<sequence length="475" mass="52465">EARLKITAEEAQANISSTMHSPVGPWGANEGPTGRQRGAHGAPARGPGEVRDRPGGAPAMAKEGVFSSMMPVDTSTEGALVVCWFVGGGGLERWSRTEQARRRVQVWRTAQVNGARLMENAKTRTKLMLGVVDETPKNRLQRHTDWCWDMSEAEAAEVLCKMEPEDAGTMLLRLSAFKAGGIMSHIPLDKAAELVVMMKPKQAGKILSEMNARLAAPLIKCLMQDHGVDLMSRVTREMQFELNKEFEHLEVWQKMLEVRARSENKRRFLAARGLPSPAEQAKAAAGKEAQGKKEEAPQRPSLFGLGSLQDVLADLDDDGDGNIELSELFTLDKVPPSSPIDFMLECHILLTSIFSSYNSVLSKLERQLLLGCSLVFACVVSAQMAPLIADMPMGLAYALGLGLGLWVAILTYAFWYLIYYTFGSDEDRKRWDDCKMMTITQSNVPDLLPTNHPPGPREVADPEEMLKNNDKLRAQ</sequence>
<feature type="transmembrane region" description="Helical" evidence="2">
    <location>
        <begin position="368"/>
        <end position="389"/>
    </location>
</feature>
<feature type="compositionally biased region" description="Low complexity" evidence="1">
    <location>
        <begin position="278"/>
        <end position="288"/>
    </location>
</feature>
<feature type="region of interest" description="Disordered" evidence="1">
    <location>
        <begin position="274"/>
        <end position="301"/>
    </location>
</feature>
<evidence type="ECO:0000256" key="2">
    <source>
        <dbReference type="SAM" id="Phobius"/>
    </source>
</evidence>
<proteinExistence type="predicted"/>
<evidence type="ECO:0000313" key="3">
    <source>
        <dbReference type="EMBL" id="KAK3257080.1"/>
    </source>
</evidence>
<dbReference type="SUPFAM" id="SSF158791">
    <property type="entry name" value="MgtE N-terminal domain-like"/>
    <property type="match status" value="1"/>
</dbReference>
<feature type="transmembrane region" description="Helical" evidence="2">
    <location>
        <begin position="395"/>
        <end position="420"/>
    </location>
</feature>
<feature type="compositionally biased region" description="Basic and acidic residues" evidence="1">
    <location>
        <begin position="458"/>
        <end position="475"/>
    </location>
</feature>
<accession>A0AAE0FCG0</accession>
<evidence type="ECO:0008006" key="5">
    <source>
        <dbReference type="Google" id="ProtNLM"/>
    </source>
</evidence>
<protein>
    <recommendedName>
        <fullName evidence="5">EF-hand domain-containing protein</fullName>
    </recommendedName>
</protein>
<name>A0AAE0FCG0_9CHLO</name>
<dbReference type="AlphaFoldDB" id="A0AAE0FCG0"/>
<feature type="region of interest" description="Disordered" evidence="1">
    <location>
        <begin position="1"/>
        <end position="61"/>
    </location>
</feature>
<feature type="compositionally biased region" description="Low complexity" evidence="1">
    <location>
        <begin position="34"/>
        <end position="47"/>
    </location>
</feature>
<feature type="non-terminal residue" evidence="3">
    <location>
        <position position="1"/>
    </location>
</feature>
<comment type="caution">
    <text evidence="3">The sequence shown here is derived from an EMBL/GenBank/DDBJ whole genome shotgun (WGS) entry which is preliminary data.</text>
</comment>
<feature type="region of interest" description="Disordered" evidence="1">
    <location>
        <begin position="444"/>
        <end position="475"/>
    </location>
</feature>
<gene>
    <name evidence="3" type="ORF">CYMTET_33821</name>
</gene>
<reference evidence="3 4" key="1">
    <citation type="journal article" date="2015" name="Genome Biol. Evol.">
        <title>Comparative Genomics of a Bacterivorous Green Alga Reveals Evolutionary Causalities and Consequences of Phago-Mixotrophic Mode of Nutrition.</title>
        <authorList>
            <person name="Burns J.A."/>
            <person name="Paasch A."/>
            <person name="Narechania A."/>
            <person name="Kim E."/>
        </authorList>
    </citation>
    <scope>NUCLEOTIDE SEQUENCE [LARGE SCALE GENOMIC DNA]</scope>
    <source>
        <strain evidence="3 4">PLY_AMNH</strain>
    </source>
</reference>
<dbReference type="EMBL" id="LGRX02021062">
    <property type="protein sequence ID" value="KAK3257080.1"/>
    <property type="molecule type" value="Genomic_DNA"/>
</dbReference>
<evidence type="ECO:0000256" key="1">
    <source>
        <dbReference type="SAM" id="MobiDB-lite"/>
    </source>
</evidence>
<dbReference type="InterPro" id="IPR018247">
    <property type="entry name" value="EF_Hand_1_Ca_BS"/>
</dbReference>
<keyword evidence="2" id="KW-0472">Membrane</keyword>
<dbReference type="Gene3D" id="1.25.60.10">
    <property type="entry name" value="MgtE N-terminal domain-like"/>
    <property type="match status" value="1"/>
</dbReference>
<keyword evidence="2" id="KW-1133">Transmembrane helix</keyword>
<dbReference type="InterPro" id="IPR038076">
    <property type="entry name" value="MgtE_N_sf"/>
</dbReference>
<dbReference type="PROSITE" id="PS00018">
    <property type="entry name" value="EF_HAND_1"/>
    <property type="match status" value="1"/>
</dbReference>